<dbReference type="Pfam" id="PF02775">
    <property type="entry name" value="TPP_enzyme_C"/>
    <property type="match status" value="1"/>
</dbReference>
<comment type="similarity">
    <text evidence="1">Belongs to the TPP enzyme family.</text>
</comment>
<comment type="caution">
    <text evidence="3">The sequence shown here is derived from an EMBL/GenBank/DDBJ whole genome shotgun (WGS) entry which is preliminary data.</text>
</comment>
<dbReference type="SUPFAM" id="SSF52518">
    <property type="entry name" value="Thiamin diphosphate-binding fold (THDP-binding)"/>
    <property type="match status" value="1"/>
</dbReference>
<keyword evidence="3" id="KW-0808">Transferase</keyword>
<dbReference type="InterPro" id="IPR045229">
    <property type="entry name" value="TPP_enz"/>
</dbReference>
<dbReference type="PANTHER" id="PTHR18968:SF129">
    <property type="entry name" value="ACETOLACTATE SYNTHASE"/>
    <property type="match status" value="1"/>
</dbReference>
<dbReference type="InterPro" id="IPR029061">
    <property type="entry name" value="THDP-binding"/>
</dbReference>
<dbReference type="AlphaFoldDB" id="A0A0W0YJC2"/>
<accession>A0A0W0YJC2</accession>
<keyword evidence="4" id="KW-1185">Reference proteome</keyword>
<dbReference type="EMBL" id="LNYU01000078">
    <property type="protein sequence ID" value="KTD57050.1"/>
    <property type="molecule type" value="Genomic_DNA"/>
</dbReference>
<sequence>MGKGVVSSENPRMIGTIGFMRHDYVNFGFDDAYGLIQWKQELEFGHSNHVQFSNPDFVMYAESFGIKAHSIKSAKDLLPTLKSALASNEIVLIDCPVDYSENIKLTNKLGELNWAM</sequence>
<name>A0A0W0YJC2_9GAMM</name>
<reference evidence="3 4" key="1">
    <citation type="submission" date="2015-11" db="EMBL/GenBank/DDBJ databases">
        <title>Genomic analysis of 38 Legionella species identifies large and diverse effector repertoires.</title>
        <authorList>
            <person name="Burstein D."/>
            <person name="Amaro F."/>
            <person name="Zusman T."/>
            <person name="Lifshitz Z."/>
            <person name="Cohen O."/>
            <person name="Gilbert J.A."/>
            <person name="Pupko T."/>
            <person name="Shuman H.A."/>
            <person name="Segal G."/>
        </authorList>
    </citation>
    <scope>NUCLEOTIDE SEQUENCE [LARGE SCALE GENOMIC DNA]</scope>
    <source>
        <strain evidence="3 4">SC-63-C7</strain>
    </source>
</reference>
<organism evidence="3 4">
    <name type="scientific">Legionella santicrucis</name>
    <dbReference type="NCBI Taxonomy" id="45074"/>
    <lineage>
        <taxon>Bacteria</taxon>
        <taxon>Pseudomonadati</taxon>
        <taxon>Pseudomonadota</taxon>
        <taxon>Gammaproteobacteria</taxon>
        <taxon>Legionellales</taxon>
        <taxon>Legionellaceae</taxon>
        <taxon>Legionella</taxon>
    </lineage>
</organism>
<dbReference type="Proteomes" id="UP000054703">
    <property type="component" value="Unassembled WGS sequence"/>
</dbReference>
<gene>
    <name evidence="3" type="primary">budB_2</name>
    <name evidence="3" type="ORF">Lsan_2672</name>
</gene>
<evidence type="ECO:0000256" key="1">
    <source>
        <dbReference type="ARBA" id="ARBA00007812"/>
    </source>
</evidence>
<evidence type="ECO:0000259" key="2">
    <source>
        <dbReference type="Pfam" id="PF02775"/>
    </source>
</evidence>
<dbReference type="GO" id="GO:0009099">
    <property type="term" value="P:L-valine biosynthetic process"/>
    <property type="evidence" value="ECO:0007669"/>
    <property type="project" value="TreeGrafter"/>
</dbReference>
<dbReference type="EC" id="2.2.1.6" evidence="3"/>
<dbReference type="InterPro" id="IPR011766">
    <property type="entry name" value="TPP_enzyme_TPP-bd"/>
</dbReference>
<dbReference type="GO" id="GO:0030976">
    <property type="term" value="F:thiamine pyrophosphate binding"/>
    <property type="evidence" value="ECO:0007669"/>
    <property type="project" value="InterPro"/>
</dbReference>
<dbReference type="GO" id="GO:0003984">
    <property type="term" value="F:acetolactate synthase activity"/>
    <property type="evidence" value="ECO:0007669"/>
    <property type="project" value="UniProtKB-EC"/>
</dbReference>
<dbReference type="PANTHER" id="PTHR18968">
    <property type="entry name" value="THIAMINE PYROPHOSPHATE ENZYMES"/>
    <property type="match status" value="1"/>
</dbReference>
<dbReference type="STRING" id="45074.Lsan_2672"/>
<protein>
    <submittedName>
        <fullName evidence="3">Acetolactate synthase</fullName>
        <ecNumber evidence="3">2.2.1.6</ecNumber>
    </submittedName>
</protein>
<feature type="domain" description="Thiamine pyrophosphate enzyme TPP-binding" evidence="2">
    <location>
        <begin position="30"/>
        <end position="95"/>
    </location>
</feature>
<dbReference type="PATRIC" id="fig|45074.5.peg.2876"/>
<evidence type="ECO:0000313" key="3">
    <source>
        <dbReference type="EMBL" id="KTD57050.1"/>
    </source>
</evidence>
<proteinExistence type="inferred from homology"/>
<dbReference type="GO" id="GO:0050660">
    <property type="term" value="F:flavin adenine dinucleotide binding"/>
    <property type="evidence" value="ECO:0007669"/>
    <property type="project" value="TreeGrafter"/>
</dbReference>
<dbReference type="GO" id="GO:0005948">
    <property type="term" value="C:acetolactate synthase complex"/>
    <property type="evidence" value="ECO:0007669"/>
    <property type="project" value="TreeGrafter"/>
</dbReference>
<dbReference type="Gene3D" id="3.40.50.970">
    <property type="match status" value="1"/>
</dbReference>
<dbReference type="GO" id="GO:0009097">
    <property type="term" value="P:isoleucine biosynthetic process"/>
    <property type="evidence" value="ECO:0007669"/>
    <property type="project" value="TreeGrafter"/>
</dbReference>
<evidence type="ECO:0000313" key="4">
    <source>
        <dbReference type="Proteomes" id="UP000054703"/>
    </source>
</evidence>